<dbReference type="eggNOG" id="COG0730">
    <property type="taxonomic scope" value="Bacteria"/>
</dbReference>
<dbReference type="OrthoDB" id="554695at2"/>
<feature type="transmembrane region" description="Helical" evidence="8">
    <location>
        <begin position="205"/>
        <end position="224"/>
    </location>
</feature>
<dbReference type="STRING" id="1574624.GCA_001642025_00872"/>
<comment type="caution">
    <text evidence="9">The sequence shown here is derived from an EMBL/GenBank/DDBJ whole genome shotgun (WGS) entry which is preliminary data.</text>
</comment>
<dbReference type="PANTHER" id="PTHR30269:SF0">
    <property type="entry name" value="MEMBRANE TRANSPORTER PROTEIN YFCA-RELATED"/>
    <property type="match status" value="1"/>
</dbReference>
<dbReference type="Proteomes" id="UP000007832">
    <property type="component" value="Unassembled WGS sequence"/>
</dbReference>
<evidence type="ECO:0000313" key="10">
    <source>
        <dbReference type="Proteomes" id="UP000007832"/>
    </source>
</evidence>
<sequence>MASWVFAGLLLAAFGAGWINAVVGGGGLIMLPSLLVGLPAETPIATIAGTNKTAQVVGNLTAGVGYLRRQRPDWRMFLWAAGLAGLGAVVGARIVTYMSRAVYTPILLVVLVTIGIYTWRRPSLGTGHNGEAGKHPILVPIIGLFLGCYDGAIGPGAGTFWVLTYVAVGGYSFLKASGMAKICNTVTNLVTIITLAIHGHVWWHVAWPLIIANVVGGLVGARTAMKHGNSFVRTVFLIVTSVLAVRMLVQLIWGV</sequence>
<comment type="similarity">
    <text evidence="2 8">Belongs to the 4-toluene sulfonate uptake permease (TSUP) (TC 2.A.102) family.</text>
</comment>
<dbReference type="AlphaFoldDB" id="F9NS94"/>
<evidence type="ECO:0000256" key="8">
    <source>
        <dbReference type="RuleBase" id="RU363041"/>
    </source>
</evidence>
<feature type="transmembrane region" description="Helical" evidence="8">
    <location>
        <begin position="139"/>
        <end position="168"/>
    </location>
</feature>
<evidence type="ECO:0000256" key="7">
    <source>
        <dbReference type="ARBA" id="ARBA00023136"/>
    </source>
</evidence>
<organism evidence="9 10">
    <name type="scientific">[Propionibacterium] namnetense SK182B-JCVI</name>
    <dbReference type="NCBI Taxonomy" id="1051006"/>
    <lineage>
        <taxon>Bacteria</taxon>
        <taxon>Bacillati</taxon>
        <taxon>Actinomycetota</taxon>
        <taxon>Actinomycetes</taxon>
        <taxon>Propionibacteriales</taxon>
        <taxon>Propionibacteriaceae</taxon>
        <taxon>Cutibacterium</taxon>
    </lineage>
</organism>
<feature type="transmembrane region" description="Helical" evidence="8">
    <location>
        <begin position="180"/>
        <end position="199"/>
    </location>
</feature>
<dbReference type="GO" id="GO:0005886">
    <property type="term" value="C:plasma membrane"/>
    <property type="evidence" value="ECO:0007669"/>
    <property type="project" value="UniProtKB-SubCell"/>
</dbReference>
<evidence type="ECO:0000256" key="6">
    <source>
        <dbReference type="ARBA" id="ARBA00022989"/>
    </source>
</evidence>
<dbReference type="PANTHER" id="PTHR30269">
    <property type="entry name" value="TRANSMEMBRANE PROTEIN YFCA"/>
    <property type="match status" value="1"/>
</dbReference>
<proteinExistence type="inferred from homology"/>
<feature type="transmembrane region" description="Helical" evidence="8">
    <location>
        <begin position="231"/>
        <end position="253"/>
    </location>
</feature>
<feature type="transmembrane region" description="Helical" evidence="8">
    <location>
        <begin position="102"/>
        <end position="119"/>
    </location>
</feature>
<comment type="subcellular location">
    <subcellularLocation>
        <location evidence="1 8">Cell membrane</location>
        <topology evidence="1 8">Multi-pass membrane protein</topology>
    </subcellularLocation>
</comment>
<dbReference type="RefSeq" id="WP_002548312.1">
    <property type="nucleotide sequence ID" value="NZ_AFUN01000004.1"/>
</dbReference>
<accession>F9NS94</accession>
<dbReference type="EMBL" id="AFUN01000004">
    <property type="protein sequence ID" value="EGR98137.1"/>
    <property type="molecule type" value="Genomic_DNA"/>
</dbReference>
<dbReference type="PATRIC" id="fig|1051006.4.peg.33"/>
<reference evidence="9 10" key="1">
    <citation type="submission" date="2011-07" db="EMBL/GenBank/DDBJ databases">
        <title>Genome Sequence of Propionibacterium acnes SK182B-JCVI.</title>
        <authorList>
            <person name="Durkin A.S."/>
            <person name="Madupu R."/>
            <person name="Hostetler J."/>
            <person name="Radune D."/>
            <person name="Torralba M."/>
            <person name="Methe B."/>
            <person name="Sutton G."/>
            <person name="Strausberg R.L."/>
            <person name="Nelson K.E."/>
        </authorList>
    </citation>
    <scope>NUCLEOTIDE SEQUENCE [LARGE SCALE GENOMIC DNA]</scope>
    <source>
        <strain evidence="9 10">SK182B-JCVI</strain>
    </source>
</reference>
<evidence type="ECO:0000256" key="4">
    <source>
        <dbReference type="ARBA" id="ARBA00022475"/>
    </source>
</evidence>
<keyword evidence="4 8" id="KW-1003">Cell membrane</keyword>
<keyword evidence="6 8" id="KW-1133">Transmembrane helix</keyword>
<evidence type="ECO:0000313" key="9">
    <source>
        <dbReference type="EMBL" id="EGR98137.1"/>
    </source>
</evidence>
<keyword evidence="7 8" id="KW-0472">Membrane</keyword>
<feature type="transmembrane region" description="Helical" evidence="8">
    <location>
        <begin position="76"/>
        <end position="95"/>
    </location>
</feature>
<name>F9NS94_9ACTN</name>
<keyword evidence="5 8" id="KW-0812">Transmembrane</keyword>
<evidence type="ECO:0000256" key="2">
    <source>
        <dbReference type="ARBA" id="ARBA00009142"/>
    </source>
</evidence>
<dbReference type="Pfam" id="PF01925">
    <property type="entry name" value="TauE"/>
    <property type="match status" value="1"/>
</dbReference>
<protein>
    <recommendedName>
        <fullName evidence="8">Probable membrane transporter protein</fullName>
    </recommendedName>
</protein>
<keyword evidence="3" id="KW-0813">Transport</keyword>
<evidence type="ECO:0000256" key="5">
    <source>
        <dbReference type="ARBA" id="ARBA00022692"/>
    </source>
</evidence>
<evidence type="ECO:0000256" key="3">
    <source>
        <dbReference type="ARBA" id="ARBA00022448"/>
    </source>
</evidence>
<gene>
    <name evidence="9" type="ORF">HMPREF1162_0896</name>
</gene>
<dbReference type="InterPro" id="IPR002781">
    <property type="entry name" value="TM_pro_TauE-like"/>
</dbReference>
<evidence type="ECO:0000256" key="1">
    <source>
        <dbReference type="ARBA" id="ARBA00004651"/>
    </source>
</evidence>
<dbReference type="InterPro" id="IPR052017">
    <property type="entry name" value="TSUP"/>
</dbReference>